<dbReference type="PROSITE" id="PS51257">
    <property type="entry name" value="PROKAR_LIPOPROTEIN"/>
    <property type="match status" value="1"/>
</dbReference>
<keyword evidence="6 8" id="KW-0472">Membrane</keyword>
<feature type="transmembrane region" description="Helical" evidence="8">
    <location>
        <begin position="264"/>
        <end position="285"/>
    </location>
</feature>
<keyword evidence="3 9" id="KW-0808">Transferase</keyword>
<dbReference type="GO" id="GO:0044038">
    <property type="term" value="P:cell wall macromolecule biosynthetic process"/>
    <property type="evidence" value="ECO:0007669"/>
    <property type="project" value="TreeGrafter"/>
</dbReference>
<accession>A0A1M5CDU4</accession>
<dbReference type="AlphaFoldDB" id="A0A1M5CDU4"/>
<dbReference type="GO" id="GO:0016780">
    <property type="term" value="F:phosphotransferase activity, for other substituted phosphate groups"/>
    <property type="evidence" value="ECO:0007669"/>
    <property type="project" value="InterPro"/>
</dbReference>
<dbReference type="RefSeq" id="WP_062179571.1">
    <property type="nucleotide sequence ID" value="NZ_BBXL01000007.1"/>
</dbReference>
<dbReference type="PANTHER" id="PTHR22926:SF3">
    <property type="entry name" value="UNDECAPRENYL-PHOSPHATE ALPHA-N-ACETYLGLUCOSAMINYL 1-PHOSPHATE TRANSFERASE"/>
    <property type="match status" value="1"/>
</dbReference>
<dbReference type="CDD" id="cd06853">
    <property type="entry name" value="GT_WecA_like"/>
    <property type="match status" value="1"/>
</dbReference>
<dbReference type="STRING" id="1346286.SAMN05444362_107133"/>
<evidence type="ECO:0000256" key="3">
    <source>
        <dbReference type="ARBA" id="ARBA00022679"/>
    </source>
</evidence>
<feature type="binding site" evidence="7">
    <location>
        <position position="172"/>
    </location>
    <ligand>
        <name>Mg(2+)</name>
        <dbReference type="ChEBI" id="CHEBI:18420"/>
    </ligand>
</feature>
<feature type="transmembrane region" description="Helical" evidence="8">
    <location>
        <begin position="343"/>
        <end position="362"/>
    </location>
</feature>
<dbReference type="OrthoDB" id="9783652at2"/>
<dbReference type="GO" id="GO:0046872">
    <property type="term" value="F:metal ion binding"/>
    <property type="evidence" value="ECO:0007669"/>
    <property type="project" value="UniProtKB-KW"/>
</dbReference>
<evidence type="ECO:0000256" key="1">
    <source>
        <dbReference type="ARBA" id="ARBA00004651"/>
    </source>
</evidence>
<dbReference type="GO" id="GO:0009103">
    <property type="term" value="P:lipopolysaccharide biosynthetic process"/>
    <property type="evidence" value="ECO:0007669"/>
    <property type="project" value="TreeGrafter"/>
</dbReference>
<feature type="transmembrane region" description="Helical" evidence="8">
    <location>
        <begin position="121"/>
        <end position="139"/>
    </location>
</feature>
<keyword evidence="5 8" id="KW-1133">Transmembrane helix</keyword>
<feature type="transmembrane region" description="Helical" evidence="8">
    <location>
        <begin position="315"/>
        <end position="337"/>
    </location>
</feature>
<reference evidence="10" key="1">
    <citation type="submission" date="2016-11" db="EMBL/GenBank/DDBJ databases">
        <authorList>
            <person name="Varghese N."/>
            <person name="Submissions S."/>
        </authorList>
    </citation>
    <scope>NUCLEOTIDE SEQUENCE [LARGE SCALE GENOMIC DNA]</scope>
    <source>
        <strain evidence="10">DSM 27370</strain>
    </source>
</reference>
<evidence type="ECO:0000256" key="6">
    <source>
        <dbReference type="ARBA" id="ARBA00023136"/>
    </source>
</evidence>
<dbReference type="InterPro" id="IPR000715">
    <property type="entry name" value="Glycosyl_transferase_4"/>
</dbReference>
<evidence type="ECO:0000256" key="7">
    <source>
        <dbReference type="PIRSR" id="PIRSR600715-1"/>
    </source>
</evidence>
<feature type="transmembrane region" description="Helical" evidence="8">
    <location>
        <begin position="89"/>
        <end position="109"/>
    </location>
</feature>
<keyword evidence="2" id="KW-1003">Cell membrane</keyword>
<feature type="transmembrane region" description="Helical" evidence="8">
    <location>
        <begin position="6"/>
        <end position="32"/>
    </location>
</feature>
<evidence type="ECO:0000313" key="9">
    <source>
        <dbReference type="EMBL" id="SHF52895.1"/>
    </source>
</evidence>
<dbReference type="PANTHER" id="PTHR22926">
    <property type="entry name" value="PHOSPHO-N-ACETYLMURAMOYL-PENTAPEPTIDE-TRANSFERASE"/>
    <property type="match status" value="1"/>
</dbReference>
<feature type="transmembrane region" description="Helical" evidence="8">
    <location>
        <begin position="204"/>
        <end position="223"/>
    </location>
</feature>
<dbReference type="Proteomes" id="UP000184480">
    <property type="component" value="Unassembled WGS sequence"/>
</dbReference>
<evidence type="ECO:0000256" key="5">
    <source>
        <dbReference type="ARBA" id="ARBA00022989"/>
    </source>
</evidence>
<feature type="transmembrane region" description="Helical" evidence="8">
    <location>
        <begin position="53"/>
        <end position="77"/>
    </location>
</feature>
<feature type="transmembrane region" description="Helical" evidence="8">
    <location>
        <begin position="235"/>
        <end position="252"/>
    </location>
</feature>
<keyword evidence="7" id="KW-0479">Metal-binding</keyword>
<feature type="binding site" evidence="7">
    <location>
        <position position="234"/>
    </location>
    <ligand>
        <name>Mg(2+)</name>
        <dbReference type="ChEBI" id="CHEBI:18420"/>
    </ligand>
</feature>
<evidence type="ECO:0000256" key="4">
    <source>
        <dbReference type="ARBA" id="ARBA00022692"/>
    </source>
</evidence>
<organism evidence="9 10">
    <name type="scientific">Dysgonomonas macrotermitis</name>
    <dbReference type="NCBI Taxonomy" id="1346286"/>
    <lineage>
        <taxon>Bacteria</taxon>
        <taxon>Pseudomonadati</taxon>
        <taxon>Bacteroidota</taxon>
        <taxon>Bacteroidia</taxon>
        <taxon>Bacteroidales</taxon>
        <taxon>Dysgonomonadaceae</taxon>
        <taxon>Dysgonomonas</taxon>
    </lineage>
</organism>
<feature type="transmembrane region" description="Helical" evidence="8">
    <location>
        <begin position="180"/>
        <end position="198"/>
    </location>
</feature>
<protein>
    <submittedName>
        <fullName evidence="9">UDP-N-acetylmuramyl pentapeptide phosphotransferase/UDP-N-acetylglucosamine-1-phosphate transferase</fullName>
    </submittedName>
</protein>
<comment type="subcellular location">
    <subcellularLocation>
        <location evidence="1">Cell membrane</location>
        <topology evidence="1">Multi-pass membrane protein</topology>
    </subcellularLocation>
</comment>
<comment type="cofactor">
    <cofactor evidence="7">
        <name>Mg(2+)</name>
        <dbReference type="ChEBI" id="CHEBI:18420"/>
    </cofactor>
</comment>
<keyword evidence="4 8" id="KW-0812">Transmembrane</keyword>
<evidence type="ECO:0000256" key="2">
    <source>
        <dbReference type="ARBA" id="ARBA00022475"/>
    </source>
</evidence>
<dbReference type="GO" id="GO:0005886">
    <property type="term" value="C:plasma membrane"/>
    <property type="evidence" value="ECO:0007669"/>
    <property type="project" value="UniProtKB-SubCell"/>
</dbReference>
<name>A0A1M5CDU4_9BACT</name>
<gene>
    <name evidence="9" type="ORF">SAMN05444362_107133</name>
</gene>
<proteinExistence type="predicted"/>
<keyword evidence="10" id="KW-1185">Reference proteome</keyword>
<sequence>MENIKLFNILIIAVACVISIIIEMMVLPRIIFIAKKKRLFDLPDKRKKHSEPIPRLGGISFTPVILLVSLFCLFIRFTFQIWDEELFFFRIPETILLVCGLLIIYLLGAKDDLVGVSFKKKFVIQFIASLCIVCSGVYINNLYGLLGFYEIPNWIGFLLSIGLIMFTTNAINLIDGADGLASGISAIALLVYGIMFSMYGMWTYAGIAFITLGMLAPFFYYNFSHPTRKIFMGDTGSLTLGFLLAFMILRIAKHPTAYEIVPNGLLLLVLAALFIPLFDAFKVMVVRIAMGKGPFSPDRNHIHHKLIDLGFSKKVAVFLIVAASAFMVVANWILLWYLDCNVVLLLDLGCGVLVNVFIYRRIRRKQYRKQRQQEEELLELDS</sequence>
<keyword evidence="7" id="KW-0460">Magnesium</keyword>
<dbReference type="Pfam" id="PF00953">
    <property type="entry name" value="Glycos_transf_4"/>
    <property type="match status" value="1"/>
</dbReference>
<dbReference type="GO" id="GO:0071555">
    <property type="term" value="P:cell wall organization"/>
    <property type="evidence" value="ECO:0007669"/>
    <property type="project" value="TreeGrafter"/>
</dbReference>
<evidence type="ECO:0000313" key="10">
    <source>
        <dbReference type="Proteomes" id="UP000184480"/>
    </source>
</evidence>
<feature type="transmembrane region" description="Helical" evidence="8">
    <location>
        <begin position="151"/>
        <end position="173"/>
    </location>
</feature>
<evidence type="ECO:0000256" key="8">
    <source>
        <dbReference type="SAM" id="Phobius"/>
    </source>
</evidence>
<dbReference type="EMBL" id="FQUC01000007">
    <property type="protein sequence ID" value="SHF52895.1"/>
    <property type="molecule type" value="Genomic_DNA"/>
</dbReference>